<protein>
    <submittedName>
        <fullName evidence="1">Uncharacterized protein</fullName>
    </submittedName>
</protein>
<name>A6G8U2_9BACT</name>
<comment type="caution">
    <text evidence="1">The sequence shown here is derived from an EMBL/GenBank/DDBJ whole genome shotgun (WGS) entry which is preliminary data.</text>
</comment>
<sequence>MLGLALAASVLGLGSCGDDLVVPTEPETQRACARAISRGYWEDGGQHNLGLRRHVCLCMTEEEYLSQSRLEELHQALLDDCLSEASSFGMDWSECQADYESEVWISGVEKGSRVTWPTPDHVVVTPPGMHLDCP</sequence>
<keyword evidence="2" id="KW-1185">Reference proteome</keyword>
<reference evidence="1 2" key="1">
    <citation type="submission" date="2007-06" db="EMBL/GenBank/DDBJ databases">
        <authorList>
            <person name="Shimkets L."/>
            <person name="Ferriera S."/>
            <person name="Johnson J."/>
            <person name="Kravitz S."/>
            <person name="Beeson K."/>
            <person name="Sutton G."/>
            <person name="Rogers Y.-H."/>
            <person name="Friedman R."/>
            <person name="Frazier M."/>
            <person name="Venter J.C."/>
        </authorList>
    </citation>
    <scope>NUCLEOTIDE SEQUENCE [LARGE SCALE GENOMIC DNA]</scope>
    <source>
        <strain evidence="1 2">SIR-1</strain>
    </source>
</reference>
<evidence type="ECO:0000313" key="2">
    <source>
        <dbReference type="Proteomes" id="UP000005801"/>
    </source>
</evidence>
<dbReference type="EMBL" id="ABCS01000041">
    <property type="protein sequence ID" value="EDM77752.1"/>
    <property type="molecule type" value="Genomic_DNA"/>
</dbReference>
<organism evidence="1 2">
    <name type="scientific">Plesiocystis pacifica SIR-1</name>
    <dbReference type="NCBI Taxonomy" id="391625"/>
    <lineage>
        <taxon>Bacteria</taxon>
        <taxon>Pseudomonadati</taxon>
        <taxon>Myxococcota</taxon>
        <taxon>Polyangia</taxon>
        <taxon>Nannocystales</taxon>
        <taxon>Nannocystaceae</taxon>
        <taxon>Plesiocystis</taxon>
    </lineage>
</organism>
<accession>A6G8U2</accession>
<dbReference type="Proteomes" id="UP000005801">
    <property type="component" value="Unassembled WGS sequence"/>
</dbReference>
<evidence type="ECO:0000313" key="1">
    <source>
        <dbReference type="EMBL" id="EDM77752.1"/>
    </source>
</evidence>
<proteinExistence type="predicted"/>
<dbReference type="AlphaFoldDB" id="A6G8U2"/>
<gene>
    <name evidence="1" type="ORF">PPSIR1_38846</name>
</gene>